<name>A0ACA9LH49_9GLOM</name>
<gene>
    <name evidence="1" type="ORF">SPELUC_LOCUS4162</name>
</gene>
<dbReference type="Proteomes" id="UP000789366">
    <property type="component" value="Unassembled WGS sequence"/>
</dbReference>
<comment type="caution">
    <text evidence="1">The sequence shown here is derived from an EMBL/GenBank/DDBJ whole genome shotgun (WGS) entry which is preliminary data.</text>
</comment>
<keyword evidence="2" id="KW-1185">Reference proteome</keyword>
<evidence type="ECO:0000313" key="2">
    <source>
        <dbReference type="Proteomes" id="UP000789366"/>
    </source>
</evidence>
<reference evidence="1" key="1">
    <citation type="submission" date="2021-06" db="EMBL/GenBank/DDBJ databases">
        <authorList>
            <person name="Kallberg Y."/>
            <person name="Tangrot J."/>
            <person name="Rosling A."/>
        </authorList>
    </citation>
    <scope>NUCLEOTIDE SEQUENCE</scope>
    <source>
        <strain evidence="1">28 12/20/2015</strain>
    </source>
</reference>
<sequence length="135" mass="15381">MLKSTAKVNINVNSINIPIYLQVLESVDENLLLGTDWFQKALVIVNFDEQKLKFKYKSKNLEEVESYSTDSISVGKVLESKLEERIDNKNVEEESPTVCLAVIEKVSTKKKVPVNEKLLVKDQLVRIINCVNIEV</sequence>
<accession>A0ACA9LH49</accession>
<organism evidence="1 2">
    <name type="scientific">Cetraspora pellucida</name>
    <dbReference type="NCBI Taxonomy" id="1433469"/>
    <lineage>
        <taxon>Eukaryota</taxon>
        <taxon>Fungi</taxon>
        <taxon>Fungi incertae sedis</taxon>
        <taxon>Mucoromycota</taxon>
        <taxon>Glomeromycotina</taxon>
        <taxon>Glomeromycetes</taxon>
        <taxon>Diversisporales</taxon>
        <taxon>Gigasporaceae</taxon>
        <taxon>Cetraspora</taxon>
    </lineage>
</organism>
<evidence type="ECO:0000313" key="1">
    <source>
        <dbReference type="EMBL" id="CAG8526281.1"/>
    </source>
</evidence>
<proteinExistence type="predicted"/>
<protein>
    <submittedName>
        <fullName evidence="1">3530_t:CDS:1</fullName>
    </submittedName>
</protein>
<dbReference type="EMBL" id="CAJVPW010003572">
    <property type="protein sequence ID" value="CAG8526281.1"/>
    <property type="molecule type" value="Genomic_DNA"/>
</dbReference>